<dbReference type="OrthoDB" id="4225868at2759"/>
<keyword evidence="4 7" id="KW-0472">Membrane</keyword>
<feature type="transmembrane region" description="Helical" evidence="7">
    <location>
        <begin position="139"/>
        <end position="160"/>
    </location>
</feature>
<dbReference type="STRING" id="1160509.A0A3N4ICC8"/>
<sequence>MVLDTDKVYTQQIGVRNGSNLLSRWVEYLITVQTIKISILLFYLRLAITASVPWFKRAVRGTIVLLCLFLTTCVLGCFLQCVPLSDFWNFFKTASQKRCLDTTAFFYYTSVFGIVVDIWLLLLPYKLLLDVQRPLPQRLALLGVFMIGIVTTVCSCFVNWTQTIQIFTHSNDPVWDSIPIKIWSVVEVNMGMICASAPSLKAFISKRKRKNSDASCSTCGSISPHNGLAQGNTCIQCVRRASMTGSEAARRGSHGSHASQGSYGSSGGHKKDYRDDTTPKKIGKWHRMWDWNQSGGLTGNEGSKERRDRRKWLRLGSIASTFGRRNSKVVDDLEAQRRNLGDVRFNLSAVPTIGQAPSRPRRLSLPLTDISTQTADTSTLRPDPSEPAIPPHHIEASTFSCPNFSLALSNSEAQHTISRPPTPKRRSSVPGLRLPSPVSQRSGRFDRITASLLDLPRRSSSLIRAKNSMLRKKPKDFGPSHLDRVWTPGAPVARIETRCTRGSVAFSSTSENDDGSYEMDSVAEGPSGERIEEIPRVGKSRDAIFCKRDFKVESETGGWENVEL</sequence>
<comment type="subcellular location">
    <subcellularLocation>
        <location evidence="1">Membrane</location>
        <topology evidence="1">Multi-pass membrane protein</topology>
    </subcellularLocation>
</comment>
<dbReference type="InterPro" id="IPR052337">
    <property type="entry name" value="SAT4-like"/>
</dbReference>
<feature type="region of interest" description="Disordered" evidence="6">
    <location>
        <begin position="246"/>
        <end position="279"/>
    </location>
</feature>
<evidence type="ECO:0000313" key="10">
    <source>
        <dbReference type="Proteomes" id="UP000275078"/>
    </source>
</evidence>
<evidence type="ECO:0000313" key="9">
    <source>
        <dbReference type="EMBL" id="RPA83097.1"/>
    </source>
</evidence>
<protein>
    <recommendedName>
        <fullName evidence="8">Rhodopsin domain-containing protein</fullName>
    </recommendedName>
</protein>
<dbReference type="GO" id="GO:0016020">
    <property type="term" value="C:membrane"/>
    <property type="evidence" value="ECO:0007669"/>
    <property type="project" value="UniProtKB-SubCell"/>
</dbReference>
<accession>A0A3N4ICC8</accession>
<evidence type="ECO:0000256" key="1">
    <source>
        <dbReference type="ARBA" id="ARBA00004141"/>
    </source>
</evidence>
<organism evidence="9 10">
    <name type="scientific">Ascobolus immersus RN42</name>
    <dbReference type="NCBI Taxonomy" id="1160509"/>
    <lineage>
        <taxon>Eukaryota</taxon>
        <taxon>Fungi</taxon>
        <taxon>Dikarya</taxon>
        <taxon>Ascomycota</taxon>
        <taxon>Pezizomycotina</taxon>
        <taxon>Pezizomycetes</taxon>
        <taxon>Pezizales</taxon>
        <taxon>Ascobolaceae</taxon>
        <taxon>Ascobolus</taxon>
    </lineage>
</organism>
<evidence type="ECO:0000256" key="4">
    <source>
        <dbReference type="ARBA" id="ARBA00023136"/>
    </source>
</evidence>
<dbReference type="PANTHER" id="PTHR33048">
    <property type="entry name" value="PTH11-LIKE INTEGRAL MEMBRANE PROTEIN (AFU_ORTHOLOGUE AFUA_5G11245)"/>
    <property type="match status" value="1"/>
</dbReference>
<evidence type="ECO:0000256" key="7">
    <source>
        <dbReference type="SAM" id="Phobius"/>
    </source>
</evidence>
<keyword evidence="3 7" id="KW-1133">Transmembrane helix</keyword>
<dbReference type="Pfam" id="PF20684">
    <property type="entry name" value="Fung_rhodopsin"/>
    <property type="match status" value="1"/>
</dbReference>
<feature type="region of interest" description="Disordered" evidence="6">
    <location>
        <begin position="410"/>
        <end position="441"/>
    </location>
</feature>
<evidence type="ECO:0000256" key="5">
    <source>
        <dbReference type="ARBA" id="ARBA00038359"/>
    </source>
</evidence>
<gene>
    <name evidence="9" type="ORF">BJ508DRAFT_375334</name>
</gene>
<name>A0A3N4ICC8_ASCIM</name>
<feature type="region of interest" description="Disordered" evidence="6">
    <location>
        <begin position="505"/>
        <end position="534"/>
    </location>
</feature>
<evidence type="ECO:0000256" key="6">
    <source>
        <dbReference type="SAM" id="MobiDB-lite"/>
    </source>
</evidence>
<keyword evidence="2 7" id="KW-0812">Transmembrane</keyword>
<evidence type="ECO:0000259" key="8">
    <source>
        <dbReference type="Pfam" id="PF20684"/>
    </source>
</evidence>
<dbReference type="AlphaFoldDB" id="A0A3N4ICC8"/>
<evidence type="ECO:0000256" key="2">
    <source>
        <dbReference type="ARBA" id="ARBA00022692"/>
    </source>
</evidence>
<feature type="transmembrane region" description="Helical" evidence="7">
    <location>
        <begin position="25"/>
        <end position="46"/>
    </location>
</feature>
<feature type="compositionally biased region" description="Basic and acidic residues" evidence="6">
    <location>
        <begin position="269"/>
        <end position="279"/>
    </location>
</feature>
<feature type="transmembrane region" description="Helical" evidence="7">
    <location>
        <begin position="105"/>
        <end position="127"/>
    </location>
</feature>
<feature type="compositionally biased region" description="Polar residues" evidence="6">
    <location>
        <begin position="410"/>
        <end position="419"/>
    </location>
</feature>
<dbReference type="PANTHER" id="PTHR33048:SF123">
    <property type="entry name" value="INTEGRAL MEMBRANE PROTEIN"/>
    <property type="match status" value="1"/>
</dbReference>
<proteinExistence type="inferred from homology"/>
<keyword evidence="10" id="KW-1185">Reference proteome</keyword>
<reference evidence="9 10" key="1">
    <citation type="journal article" date="2018" name="Nat. Ecol. Evol.">
        <title>Pezizomycetes genomes reveal the molecular basis of ectomycorrhizal truffle lifestyle.</title>
        <authorList>
            <person name="Murat C."/>
            <person name="Payen T."/>
            <person name="Noel B."/>
            <person name="Kuo A."/>
            <person name="Morin E."/>
            <person name="Chen J."/>
            <person name="Kohler A."/>
            <person name="Krizsan K."/>
            <person name="Balestrini R."/>
            <person name="Da Silva C."/>
            <person name="Montanini B."/>
            <person name="Hainaut M."/>
            <person name="Levati E."/>
            <person name="Barry K.W."/>
            <person name="Belfiori B."/>
            <person name="Cichocki N."/>
            <person name="Clum A."/>
            <person name="Dockter R.B."/>
            <person name="Fauchery L."/>
            <person name="Guy J."/>
            <person name="Iotti M."/>
            <person name="Le Tacon F."/>
            <person name="Lindquist E.A."/>
            <person name="Lipzen A."/>
            <person name="Malagnac F."/>
            <person name="Mello A."/>
            <person name="Molinier V."/>
            <person name="Miyauchi S."/>
            <person name="Poulain J."/>
            <person name="Riccioni C."/>
            <person name="Rubini A."/>
            <person name="Sitrit Y."/>
            <person name="Splivallo R."/>
            <person name="Traeger S."/>
            <person name="Wang M."/>
            <person name="Zifcakova L."/>
            <person name="Wipf D."/>
            <person name="Zambonelli A."/>
            <person name="Paolocci F."/>
            <person name="Nowrousian M."/>
            <person name="Ottonello S."/>
            <person name="Baldrian P."/>
            <person name="Spatafora J.W."/>
            <person name="Henrissat B."/>
            <person name="Nagy L.G."/>
            <person name="Aury J.M."/>
            <person name="Wincker P."/>
            <person name="Grigoriev I.V."/>
            <person name="Bonfante P."/>
            <person name="Martin F.M."/>
        </authorList>
    </citation>
    <scope>NUCLEOTIDE SEQUENCE [LARGE SCALE GENOMIC DNA]</scope>
    <source>
        <strain evidence="9 10">RN42</strain>
    </source>
</reference>
<dbReference type="Proteomes" id="UP000275078">
    <property type="component" value="Unassembled WGS sequence"/>
</dbReference>
<comment type="similarity">
    <text evidence="5">Belongs to the SAT4 family.</text>
</comment>
<dbReference type="InterPro" id="IPR049326">
    <property type="entry name" value="Rhodopsin_dom_fungi"/>
</dbReference>
<feature type="transmembrane region" description="Helical" evidence="7">
    <location>
        <begin position="58"/>
        <end position="85"/>
    </location>
</feature>
<evidence type="ECO:0000256" key="3">
    <source>
        <dbReference type="ARBA" id="ARBA00022989"/>
    </source>
</evidence>
<dbReference type="EMBL" id="ML119667">
    <property type="protein sequence ID" value="RPA83097.1"/>
    <property type="molecule type" value="Genomic_DNA"/>
</dbReference>
<feature type="domain" description="Rhodopsin" evidence="8">
    <location>
        <begin position="26"/>
        <end position="205"/>
    </location>
</feature>